<protein>
    <recommendedName>
        <fullName evidence="4">Nematode cuticle collagen N-terminal domain-containing protein</fullName>
    </recommendedName>
</protein>
<dbReference type="AlphaFoldDB" id="A0A4V5ZY34"/>
<keyword evidence="1" id="KW-0732">Signal</keyword>
<proteinExistence type="predicted"/>
<organism evidence="2 3">
    <name type="scientific">Steinernema carpocapsae</name>
    <name type="common">Entomopathogenic nematode</name>
    <dbReference type="NCBI Taxonomy" id="34508"/>
    <lineage>
        <taxon>Eukaryota</taxon>
        <taxon>Metazoa</taxon>
        <taxon>Ecdysozoa</taxon>
        <taxon>Nematoda</taxon>
        <taxon>Chromadorea</taxon>
        <taxon>Rhabditida</taxon>
        <taxon>Tylenchina</taxon>
        <taxon>Panagrolaimomorpha</taxon>
        <taxon>Strongyloidoidea</taxon>
        <taxon>Steinernematidae</taxon>
        <taxon>Steinernema</taxon>
    </lineage>
</organism>
<feature type="signal peptide" evidence="1">
    <location>
        <begin position="1"/>
        <end position="21"/>
    </location>
</feature>
<dbReference type="Proteomes" id="UP000298663">
    <property type="component" value="Unassembled WGS sequence"/>
</dbReference>
<reference evidence="2 3" key="2">
    <citation type="journal article" date="2019" name="G3 (Bethesda)">
        <title>Hybrid Assembly of the Genome of the Entomopathogenic Nematode Steinernema carpocapsae Identifies the X-Chromosome.</title>
        <authorList>
            <person name="Serra L."/>
            <person name="Macchietto M."/>
            <person name="Macias-Munoz A."/>
            <person name="McGill C.J."/>
            <person name="Rodriguez I.M."/>
            <person name="Rodriguez B."/>
            <person name="Murad R."/>
            <person name="Mortazavi A."/>
        </authorList>
    </citation>
    <scope>NUCLEOTIDE SEQUENCE [LARGE SCALE GENOMIC DNA]</scope>
    <source>
        <strain evidence="2 3">ALL</strain>
    </source>
</reference>
<comment type="caution">
    <text evidence="2">The sequence shown here is derived from an EMBL/GenBank/DDBJ whole genome shotgun (WGS) entry which is preliminary data.</text>
</comment>
<reference evidence="2 3" key="1">
    <citation type="journal article" date="2015" name="Genome Biol.">
        <title>Comparative genomics of Steinernema reveals deeply conserved gene regulatory networks.</title>
        <authorList>
            <person name="Dillman A.R."/>
            <person name="Macchietto M."/>
            <person name="Porter C.F."/>
            <person name="Rogers A."/>
            <person name="Williams B."/>
            <person name="Antoshechkin I."/>
            <person name="Lee M.M."/>
            <person name="Goodwin Z."/>
            <person name="Lu X."/>
            <person name="Lewis E.E."/>
            <person name="Goodrich-Blair H."/>
            <person name="Stock S.P."/>
            <person name="Adams B.J."/>
            <person name="Sternberg P.W."/>
            <person name="Mortazavi A."/>
        </authorList>
    </citation>
    <scope>NUCLEOTIDE SEQUENCE [LARGE SCALE GENOMIC DNA]</scope>
    <source>
        <strain evidence="2 3">ALL</strain>
    </source>
</reference>
<evidence type="ECO:0000313" key="2">
    <source>
        <dbReference type="EMBL" id="TKR62145.1"/>
    </source>
</evidence>
<accession>A0A4V5ZY34</accession>
<evidence type="ECO:0000313" key="3">
    <source>
        <dbReference type="Proteomes" id="UP000298663"/>
    </source>
</evidence>
<evidence type="ECO:0000256" key="1">
    <source>
        <dbReference type="SAM" id="SignalP"/>
    </source>
</evidence>
<feature type="chain" id="PRO_5020519396" description="Nematode cuticle collagen N-terminal domain-containing protein" evidence="1">
    <location>
        <begin position="22"/>
        <end position="72"/>
    </location>
</feature>
<gene>
    <name evidence="2" type="ORF">L596_026142</name>
</gene>
<name>A0A4V5ZY34_STECR</name>
<keyword evidence="3" id="KW-1185">Reference proteome</keyword>
<sequence>MFAGLFAFLLIFNVVLNDVNAVKAASEVVQGPCERAAVVAAKAAEAAVVHNQAAAKAFKAYEDAVKAHHSLA</sequence>
<dbReference type="EMBL" id="AZBU02000010">
    <property type="protein sequence ID" value="TKR62145.1"/>
    <property type="molecule type" value="Genomic_DNA"/>
</dbReference>
<evidence type="ECO:0008006" key="4">
    <source>
        <dbReference type="Google" id="ProtNLM"/>
    </source>
</evidence>